<reference evidence="4" key="1">
    <citation type="submission" date="2017-07" db="EMBL/GenBank/DDBJ databases">
        <title>Taro Niue Genome Assembly and Annotation.</title>
        <authorList>
            <person name="Atibalentja N."/>
            <person name="Keating K."/>
            <person name="Fields C.J."/>
        </authorList>
    </citation>
    <scope>NUCLEOTIDE SEQUENCE</scope>
    <source>
        <strain evidence="4">Niue_2</strain>
        <tissue evidence="4">Leaf</tissue>
    </source>
</reference>
<keyword evidence="5" id="KW-1185">Reference proteome</keyword>
<comment type="caution">
    <text evidence="4">The sequence shown here is derived from an EMBL/GenBank/DDBJ whole genome shotgun (WGS) entry which is preliminary data.</text>
</comment>
<dbReference type="InterPro" id="IPR025605">
    <property type="entry name" value="OST-HTH/LOTUS_dom"/>
</dbReference>
<evidence type="ECO:0000256" key="1">
    <source>
        <dbReference type="SAM" id="MobiDB-lite"/>
    </source>
</evidence>
<dbReference type="AlphaFoldDB" id="A0A843UWW2"/>
<keyword evidence="2" id="KW-0732">Signal</keyword>
<sequence length="451" mass="50345">MRAPNAPSCVLLFLSSPSLHAFRAHAISFRSGPGCELQRRWTGSSAASAAPALHSSPSTCRRQHDEESKGVKVTVWWDLENCHVPSGVNVFQVPHRITSALRAHGIRGPVSITAFGDVSRMTHAALDALCTSGVRLNHVPICEKNSSDRSLLVDLVYWVARNPPPLHFFLISSNRAFANILHRLRMNNYNILLASKRGASCALMSSATVMWQWSTLVSGESLTGMHVNHPPDGLYDSWYGHCRGSLDNLLPDPEQATVTQPEESLEPTTDAISRQISEALVEEIRQILHLHPEGISIAELFSELKRSNVALDKDYFLHRKFFHLLLSMPNIFRIKFTPGDSQTLEPLEGLFGAQSTWLQHWLVRTNVFNRYGYVLDYQKLGYVKLASMLQIMPGVRIQSSHALPAAVVHPDSMRQKGAPEEMRNPSLQTRMTSGLDGEDLANGNHHDEWED</sequence>
<feature type="domain" description="HTH OST-type" evidence="3">
    <location>
        <begin position="276"/>
        <end position="348"/>
    </location>
</feature>
<dbReference type="GO" id="GO:0010468">
    <property type="term" value="P:regulation of gene expression"/>
    <property type="evidence" value="ECO:0007669"/>
    <property type="project" value="InterPro"/>
</dbReference>
<dbReference type="PANTHER" id="PTHR14379">
    <property type="entry name" value="LIMKAIN B LKAP"/>
    <property type="match status" value="1"/>
</dbReference>
<gene>
    <name evidence="4" type="ORF">Taro_017714</name>
</gene>
<evidence type="ECO:0000256" key="2">
    <source>
        <dbReference type="SAM" id="SignalP"/>
    </source>
</evidence>
<dbReference type="InterPro" id="IPR021139">
    <property type="entry name" value="NYN"/>
</dbReference>
<dbReference type="Pfam" id="PF01936">
    <property type="entry name" value="NYN"/>
    <property type="match status" value="1"/>
</dbReference>
<dbReference type="GO" id="GO:0004540">
    <property type="term" value="F:RNA nuclease activity"/>
    <property type="evidence" value="ECO:0007669"/>
    <property type="project" value="InterPro"/>
</dbReference>
<dbReference type="EMBL" id="NMUH01000814">
    <property type="protein sequence ID" value="MQL85193.1"/>
    <property type="molecule type" value="Genomic_DNA"/>
</dbReference>
<dbReference type="Gene3D" id="3.30.420.610">
    <property type="entry name" value="LOTUS domain-like"/>
    <property type="match status" value="1"/>
</dbReference>
<dbReference type="PROSITE" id="PS51644">
    <property type="entry name" value="HTH_OST"/>
    <property type="match status" value="1"/>
</dbReference>
<dbReference type="Pfam" id="PF12872">
    <property type="entry name" value="OST-HTH"/>
    <property type="match status" value="2"/>
</dbReference>
<dbReference type="Proteomes" id="UP000652761">
    <property type="component" value="Unassembled WGS sequence"/>
</dbReference>
<feature type="compositionally biased region" description="Basic and acidic residues" evidence="1">
    <location>
        <begin position="411"/>
        <end position="423"/>
    </location>
</feature>
<evidence type="ECO:0000313" key="5">
    <source>
        <dbReference type="Proteomes" id="UP000652761"/>
    </source>
</evidence>
<dbReference type="CDD" id="cd10910">
    <property type="entry name" value="PIN_limkain_b1_N_like"/>
    <property type="match status" value="1"/>
</dbReference>
<dbReference type="InterPro" id="IPR024768">
    <property type="entry name" value="Marf1"/>
</dbReference>
<dbReference type="InterPro" id="IPR041966">
    <property type="entry name" value="LOTUS-like"/>
</dbReference>
<feature type="chain" id="PRO_5032503848" description="HTH OST-type domain-containing protein" evidence="2">
    <location>
        <begin position="22"/>
        <end position="451"/>
    </location>
</feature>
<dbReference type="GO" id="GO:0005777">
    <property type="term" value="C:peroxisome"/>
    <property type="evidence" value="ECO:0007669"/>
    <property type="project" value="InterPro"/>
</dbReference>
<organism evidence="4 5">
    <name type="scientific">Colocasia esculenta</name>
    <name type="common">Wild taro</name>
    <name type="synonym">Arum esculentum</name>
    <dbReference type="NCBI Taxonomy" id="4460"/>
    <lineage>
        <taxon>Eukaryota</taxon>
        <taxon>Viridiplantae</taxon>
        <taxon>Streptophyta</taxon>
        <taxon>Embryophyta</taxon>
        <taxon>Tracheophyta</taxon>
        <taxon>Spermatophyta</taxon>
        <taxon>Magnoliopsida</taxon>
        <taxon>Liliopsida</taxon>
        <taxon>Araceae</taxon>
        <taxon>Aroideae</taxon>
        <taxon>Colocasieae</taxon>
        <taxon>Colocasia</taxon>
    </lineage>
</organism>
<evidence type="ECO:0000313" key="4">
    <source>
        <dbReference type="EMBL" id="MQL85193.1"/>
    </source>
</evidence>
<name>A0A843UWW2_COLES</name>
<proteinExistence type="predicted"/>
<dbReference type="PANTHER" id="PTHR14379:SF6">
    <property type="entry name" value="EMB|CAB71880.1"/>
    <property type="match status" value="1"/>
</dbReference>
<feature type="region of interest" description="Disordered" evidence="1">
    <location>
        <begin position="411"/>
        <end position="451"/>
    </location>
</feature>
<evidence type="ECO:0000259" key="3">
    <source>
        <dbReference type="PROSITE" id="PS51644"/>
    </source>
</evidence>
<accession>A0A843UWW2</accession>
<protein>
    <recommendedName>
        <fullName evidence="3">HTH OST-type domain-containing protein</fullName>
    </recommendedName>
</protein>
<dbReference type="OrthoDB" id="549353at2759"/>
<feature type="signal peptide" evidence="2">
    <location>
        <begin position="1"/>
        <end position="21"/>
    </location>
</feature>